<evidence type="ECO:0000313" key="1">
    <source>
        <dbReference type="EMBL" id="KAG0477759.1"/>
    </source>
</evidence>
<comment type="caution">
    <text evidence="1">The sequence shown here is derived from an EMBL/GenBank/DDBJ whole genome shotgun (WGS) entry which is preliminary data.</text>
</comment>
<dbReference type="AlphaFoldDB" id="A0A835UVV3"/>
<accession>A0A835UVV3</accession>
<proteinExistence type="predicted"/>
<name>A0A835UVV3_VANPL</name>
<dbReference type="Proteomes" id="UP000639772">
    <property type="component" value="Chromosome 6"/>
</dbReference>
<gene>
    <name evidence="1" type="ORF">HPP92_012478</name>
</gene>
<protein>
    <submittedName>
        <fullName evidence="1">Uncharacterized protein</fullName>
    </submittedName>
</protein>
<dbReference type="EMBL" id="JADCNM010000006">
    <property type="protein sequence ID" value="KAG0477759.1"/>
    <property type="molecule type" value="Genomic_DNA"/>
</dbReference>
<reference evidence="1 2" key="1">
    <citation type="journal article" date="2020" name="Nat. Food">
        <title>A phased Vanilla planifolia genome enables genetic improvement of flavour and production.</title>
        <authorList>
            <person name="Hasing T."/>
            <person name="Tang H."/>
            <person name="Brym M."/>
            <person name="Khazi F."/>
            <person name="Huang T."/>
            <person name="Chambers A.H."/>
        </authorList>
    </citation>
    <scope>NUCLEOTIDE SEQUENCE [LARGE SCALE GENOMIC DNA]</scope>
    <source>
        <tissue evidence="1">Leaf</tissue>
    </source>
</reference>
<organism evidence="1 2">
    <name type="scientific">Vanilla planifolia</name>
    <name type="common">Vanilla</name>
    <dbReference type="NCBI Taxonomy" id="51239"/>
    <lineage>
        <taxon>Eukaryota</taxon>
        <taxon>Viridiplantae</taxon>
        <taxon>Streptophyta</taxon>
        <taxon>Embryophyta</taxon>
        <taxon>Tracheophyta</taxon>
        <taxon>Spermatophyta</taxon>
        <taxon>Magnoliopsida</taxon>
        <taxon>Liliopsida</taxon>
        <taxon>Asparagales</taxon>
        <taxon>Orchidaceae</taxon>
        <taxon>Vanilloideae</taxon>
        <taxon>Vanilleae</taxon>
        <taxon>Vanilla</taxon>
    </lineage>
</organism>
<sequence length="217" mass="24321">MMTLKQKVEFNHSYQLVAYAYKRPLSYKAGKRIPFLEISLRYRTAALLLMESQRSVNVIGVPVSSVTYAAGKLEGSASFVSRSFYIHSTCDSSEVQKYRKRSVVHWMNKFSKKADCYARGIKSHVCLGTNLPQTVKGKVSLGARILQAGGIKKSLYRISLLKKERSCSMLSNATCPPQLVQLLVYSSSQPKKVRSTATDRSSSLLQGKKLPEFLIRL</sequence>
<evidence type="ECO:0000313" key="2">
    <source>
        <dbReference type="Proteomes" id="UP000639772"/>
    </source>
</evidence>